<keyword evidence="2" id="KW-1185">Reference proteome</keyword>
<dbReference type="AlphaFoldDB" id="A0A0C2YUQ5"/>
<protein>
    <submittedName>
        <fullName evidence="1">Uncharacterized protein</fullName>
    </submittedName>
</protein>
<reference evidence="2" key="2">
    <citation type="submission" date="2015-01" db="EMBL/GenBank/DDBJ databases">
        <title>Evolutionary Origins and Diversification of the Mycorrhizal Mutualists.</title>
        <authorList>
            <consortium name="DOE Joint Genome Institute"/>
            <consortium name="Mycorrhizal Genomics Consortium"/>
            <person name="Kohler A."/>
            <person name="Kuo A."/>
            <person name="Nagy L.G."/>
            <person name="Floudas D."/>
            <person name="Copeland A."/>
            <person name="Barry K.W."/>
            <person name="Cichocki N."/>
            <person name="Veneault-Fourrey C."/>
            <person name="LaButti K."/>
            <person name="Lindquist E.A."/>
            <person name="Lipzen A."/>
            <person name="Lundell T."/>
            <person name="Morin E."/>
            <person name="Murat C."/>
            <person name="Riley R."/>
            <person name="Ohm R."/>
            <person name="Sun H."/>
            <person name="Tunlid A."/>
            <person name="Henrissat B."/>
            <person name="Grigoriev I.V."/>
            <person name="Hibbett D.S."/>
            <person name="Martin F."/>
        </authorList>
    </citation>
    <scope>NUCLEOTIDE SEQUENCE [LARGE SCALE GENOMIC DNA]</scope>
    <source>
        <strain evidence="2">Foug A</strain>
    </source>
</reference>
<dbReference type="Proteomes" id="UP000053989">
    <property type="component" value="Unassembled WGS sequence"/>
</dbReference>
<evidence type="ECO:0000313" key="2">
    <source>
        <dbReference type="Proteomes" id="UP000053989"/>
    </source>
</evidence>
<dbReference type="InParanoid" id="A0A0C2YUQ5"/>
<sequence length="99" mass="11676">MRQKWTVKPRSDEYWIEKITEKFNQIKTHVNRAKSHVLDDLSVETSTDVAARLADERDKVLMKARRDMWRQTKYHCCKEITEALLAVKEAKGNDDAVAW</sequence>
<proteinExistence type="predicted"/>
<accession>A0A0C2YUQ5</accession>
<gene>
    <name evidence="1" type="ORF">SCLCIDRAFT_31932</name>
</gene>
<dbReference type="EMBL" id="KN822182">
    <property type="protein sequence ID" value="KIM53383.1"/>
    <property type="molecule type" value="Genomic_DNA"/>
</dbReference>
<dbReference type="STRING" id="1036808.A0A0C2YUQ5"/>
<evidence type="ECO:0000313" key="1">
    <source>
        <dbReference type="EMBL" id="KIM53383.1"/>
    </source>
</evidence>
<dbReference type="OrthoDB" id="2673516at2759"/>
<organism evidence="1 2">
    <name type="scientific">Scleroderma citrinum Foug A</name>
    <dbReference type="NCBI Taxonomy" id="1036808"/>
    <lineage>
        <taxon>Eukaryota</taxon>
        <taxon>Fungi</taxon>
        <taxon>Dikarya</taxon>
        <taxon>Basidiomycota</taxon>
        <taxon>Agaricomycotina</taxon>
        <taxon>Agaricomycetes</taxon>
        <taxon>Agaricomycetidae</taxon>
        <taxon>Boletales</taxon>
        <taxon>Sclerodermatineae</taxon>
        <taxon>Sclerodermataceae</taxon>
        <taxon>Scleroderma</taxon>
    </lineage>
</organism>
<name>A0A0C2YUQ5_9AGAM</name>
<dbReference type="HOGENOM" id="CLU_2321716_0_0_1"/>
<reference evidence="1 2" key="1">
    <citation type="submission" date="2014-04" db="EMBL/GenBank/DDBJ databases">
        <authorList>
            <consortium name="DOE Joint Genome Institute"/>
            <person name="Kuo A."/>
            <person name="Kohler A."/>
            <person name="Nagy L.G."/>
            <person name="Floudas D."/>
            <person name="Copeland A."/>
            <person name="Barry K.W."/>
            <person name="Cichocki N."/>
            <person name="Veneault-Fourrey C."/>
            <person name="LaButti K."/>
            <person name="Lindquist E.A."/>
            <person name="Lipzen A."/>
            <person name="Lundell T."/>
            <person name="Morin E."/>
            <person name="Murat C."/>
            <person name="Sun H."/>
            <person name="Tunlid A."/>
            <person name="Henrissat B."/>
            <person name="Grigoriev I.V."/>
            <person name="Hibbett D.S."/>
            <person name="Martin F."/>
            <person name="Nordberg H.P."/>
            <person name="Cantor M.N."/>
            <person name="Hua S.X."/>
        </authorList>
    </citation>
    <scope>NUCLEOTIDE SEQUENCE [LARGE SCALE GENOMIC DNA]</scope>
    <source>
        <strain evidence="1 2">Foug A</strain>
    </source>
</reference>